<feature type="region of interest" description="Disordered" evidence="1">
    <location>
        <begin position="1"/>
        <end position="37"/>
    </location>
</feature>
<sequence>MIANPLIAANTQHRSRGPHHIRPRTRHNSLTADTQSQ</sequence>
<organism evidence="2 3">
    <name type="scientific">Lysobacter capsici AZ78</name>
    <dbReference type="NCBI Taxonomy" id="1444315"/>
    <lineage>
        <taxon>Bacteria</taxon>
        <taxon>Pseudomonadati</taxon>
        <taxon>Pseudomonadota</taxon>
        <taxon>Gammaproteobacteria</taxon>
        <taxon>Lysobacterales</taxon>
        <taxon>Lysobacteraceae</taxon>
        <taxon>Lysobacter</taxon>
    </lineage>
</organism>
<evidence type="ECO:0000313" key="3">
    <source>
        <dbReference type="Proteomes" id="UP000023435"/>
    </source>
</evidence>
<accession>A0A108U481</accession>
<dbReference type="EMBL" id="JAJA02000002">
    <property type="protein sequence ID" value="KWS02259.1"/>
    <property type="molecule type" value="Genomic_DNA"/>
</dbReference>
<feature type="compositionally biased region" description="Basic residues" evidence="1">
    <location>
        <begin position="13"/>
        <end position="27"/>
    </location>
</feature>
<proteinExistence type="predicted"/>
<comment type="caution">
    <text evidence="2">The sequence shown here is derived from an EMBL/GenBank/DDBJ whole genome shotgun (WGS) entry which is preliminary data.</text>
</comment>
<evidence type="ECO:0000313" key="2">
    <source>
        <dbReference type="EMBL" id="KWS02259.1"/>
    </source>
</evidence>
<name>A0A108U481_9GAMM</name>
<protein>
    <submittedName>
        <fullName evidence="2">Uncharacterized protein</fullName>
    </submittedName>
</protein>
<evidence type="ECO:0000256" key="1">
    <source>
        <dbReference type="SAM" id="MobiDB-lite"/>
    </source>
</evidence>
<dbReference type="AlphaFoldDB" id="A0A108U481"/>
<keyword evidence="3" id="KW-1185">Reference proteome</keyword>
<feature type="compositionally biased region" description="Polar residues" evidence="1">
    <location>
        <begin position="28"/>
        <end position="37"/>
    </location>
</feature>
<gene>
    <name evidence="2" type="ORF">AZ78_4926</name>
</gene>
<reference evidence="2 3" key="1">
    <citation type="journal article" date="2014" name="Genome Announc.">
        <title>Draft Genome Sequence of Lysobacter capsici AZ78, a Bacterium Antagonistic to Plant-Pathogenic Oomycetes.</title>
        <authorList>
            <person name="Puopolo G."/>
            <person name="Sonego P."/>
            <person name="Engelen K."/>
            <person name="Pertot I."/>
        </authorList>
    </citation>
    <scope>NUCLEOTIDE SEQUENCE [LARGE SCALE GENOMIC DNA]</scope>
    <source>
        <strain evidence="2 3">AZ78</strain>
    </source>
</reference>
<dbReference type="Proteomes" id="UP000023435">
    <property type="component" value="Unassembled WGS sequence"/>
</dbReference>